<keyword evidence="2" id="KW-1185">Reference proteome</keyword>
<evidence type="ECO:0000313" key="2">
    <source>
        <dbReference type="Proteomes" id="UP001274896"/>
    </source>
</evidence>
<protein>
    <submittedName>
        <fullName evidence="1">Uncharacterized protein</fullName>
    </submittedName>
</protein>
<dbReference type="AlphaFoldDB" id="A0AAE0QBM5"/>
<proteinExistence type="predicted"/>
<dbReference type="EMBL" id="JAUCMX010000018">
    <property type="protein sequence ID" value="KAK3517496.1"/>
    <property type="molecule type" value="Genomic_DNA"/>
</dbReference>
<evidence type="ECO:0000313" key="1">
    <source>
        <dbReference type="EMBL" id="KAK3517496.1"/>
    </source>
</evidence>
<comment type="caution">
    <text evidence="1">The sequence shown here is derived from an EMBL/GenBank/DDBJ whole genome shotgun (WGS) entry which is preliminary data.</text>
</comment>
<sequence length="102" mass="11400">MLIIDVLEAGKMGKRKDLSEFDKGQIVMTRRLDQSISKTAALVGCSWSAVCLTPSTCNSLLISKLKARWPGPKPSTITHHYSASKTAWNWIGILKYVFLRHP</sequence>
<organism evidence="1 2">
    <name type="scientific">Hemibagrus guttatus</name>
    <dbReference type="NCBI Taxonomy" id="175788"/>
    <lineage>
        <taxon>Eukaryota</taxon>
        <taxon>Metazoa</taxon>
        <taxon>Chordata</taxon>
        <taxon>Craniata</taxon>
        <taxon>Vertebrata</taxon>
        <taxon>Euteleostomi</taxon>
        <taxon>Actinopterygii</taxon>
        <taxon>Neopterygii</taxon>
        <taxon>Teleostei</taxon>
        <taxon>Ostariophysi</taxon>
        <taxon>Siluriformes</taxon>
        <taxon>Bagridae</taxon>
        <taxon>Hemibagrus</taxon>
    </lineage>
</organism>
<accession>A0AAE0QBM5</accession>
<gene>
    <name evidence="1" type="ORF">QTP70_012575</name>
</gene>
<dbReference type="Proteomes" id="UP001274896">
    <property type="component" value="Unassembled WGS sequence"/>
</dbReference>
<reference evidence="1" key="1">
    <citation type="submission" date="2023-06" db="EMBL/GenBank/DDBJ databases">
        <title>Male Hemibagrus guttatus genome.</title>
        <authorList>
            <person name="Bian C."/>
        </authorList>
    </citation>
    <scope>NUCLEOTIDE SEQUENCE</scope>
    <source>
        <strain evidence="1">Male_cb2023</strain>
        <tissue evidence="1">Muscle</tissue>
    </source>
</reference>
<name>A0AAE0QBM5_9TELE</name>